<sequence>MSIRNTPACAPTRRLWLDGIPRGELDALAAALRQGPLDAHFFLTLQPHFHRTALAGPMAQGLVDDALDRLLPMALPPAQRAAWRSSLMALLTLPRVDWEVQCAPLRALLTDAVARRNTLLQAMRDALYRPLDQSRRDWNAALDAERALGMADAREVAQRLCGMSPSRQRDAVRQQLCDWMPTLTPAQVDRAVAQAAAAAALNGACIDARSALPALFDRVDDAGVPLIGDAQRARILAALDRLAGGAPDALLATQGGRGDRLGQWLLSVAERAALAATTRHSLRSALGDAVLFVAGLAPGIKALRWGTADAALPTGSAAPIPAIASAPPAVASGAARQGGRSMLALAASLVGGGLGVATLGWRWASADTQATAPTAEVQPERKPGPESDAARVDERTQHVVRLLDTVIDRDGDGSIWDVLWQRVHQSAGGDATSLRDTVATLLASNGIAREVIDALGGPPPAEGRARVRRALRPLPVPRNGGEGLDATERTRLDAATRLLVDVAQQAPPPGAAALAPPAGVDLAVTRSRMLTWVQSMGRNASEQHQRLTAAWRHVVASERALTLSAAALPNLDADLARLVAADLLNVTGQRIDPTTIYLNTFQQSQQWRAWEADQLRPPGALFRNQHRLLPPDRRVRSGLVSTHTLVGAALLPVDADTGHAGLYYRCVPGTYFPVQECRELTLEEFKRVQGRDYLGAFRRRYDACLEQAWHARPTPGSEGFVSGIGRRLAGTAVLLNAAGQLGDDAAAAVKVLTDFPTRFDLAEAANGRALALPGWQIDVHALAANDRGHAVPLHGVLLVTAQAAASPQAPITLVISTTRIPLIEAFNSSDAALQQLADEVRHQLPVRVAVNEHARWQQGALPVVKAYGIDGDFRWALFMQALELRHAQLRAAGLSSPARIREAFNALDSALALPYLPVPVPVLAAAGELAALDMDGLNARSAAHWTARFPAGTPGALRNADMDAARWLHALSAGRSLVEHAYPLLVPFVQQRLDDEIMRRYRTAFDSSCCYIVSFKDGYPSDQTRSGWVHNRAQKQAAASFADCAMTRAAGFDDTPARLLGLYTSSDSAVFDENSEVVGLDASQLLSMARELDVQGDYLRALDEFWQAHAPAVLTTLRGGYLYGCAQQHADGSLSARGMQLALGVFGTMTAAESQNPAYRPVARAGVRTGWLQVHGIASTVLHVGDEAGPEVLLYFPNDRNRFHEFASEADMMGWIERAAATNTGRQWLETAFDLADLQDGWVSNGVHTALGAGTQAIFGHGGAVVPISGEVSQALLARLRQRARRDAQTLMTSEWEAFRRRWMPRLERCEQAMGLVALVLPETLPVVAVLSALQLGVGVEQTIDGDTPEQRRAGLGTAAGGALGLALSAPLGTARLAAVAARDGSRLQPAIQTPAWEQVDDPLAQLAERYARPVALSGSRAADNGVHDYLGRRYISQGGHAYEVAFDRAHGTWRLQNPQPGSFYHQPVRLNADGAWEPHSDVGLRGGAPISRSSKRRQSVERSYRGSLNSLVERTHSHSVDSSSQDFQWGVNHWERVMTPEQARDSASLEQMKELFVSGHLDPVQQGALSVIIERLDNTLRAERYTVVNEVVHDSVYIAGGQFIQASQGLLGEGTGLSAAGMCTGLSRIMATAMGQGEEIHVLEHLRQAIREPESRHAVALRALIRDAQGAALQPGSMSAASLIHVDALANFLANTARSSHFVFSGTQHSMACGVNVLDNGRREYLLYDPNFGLMVFKKLSRFNQWVNNLFGSRYFSRLSSRTLGDASAETLAEMYGAIPTPGSQRMQFHLRQIHPERMQEQASARGWTALYEHVGPAGGGT</sequence>
<dbReference type="RefSeq" id="WP_307107227.1">
    <property type="nucleotide sequence ID" value="NZ_JAUTAS010000001.1"/>
</dbReference>
<dbReference type="Pfam" id="PF20178">
    <property type="entry name" value="ToxA_N"/>
    <property type="match status" value="1"/>
</dbReference>
<comment type="caution">
    <text evidence="3">The sequence shown here is derived from an EMBL/GenBank/DDBJ whole genome shotgun (WGS) entry which is preliminary data.</text>
</comment>
<evidence type="ECO:0000313" key="3">
    <source>
        <dbReference type="EMBL" id="MDQ1109272.1"/>
    </source>
</evidence>
<dbReference type="InterPro" id="IPR046673">
    <property type="entry name" value="ToxA_N"/>
</dbReference>
<dbReference type="EMBL" id="JAUTAS010000001">
    <property type="protein sequence ID" value="MDQ1109272.1"/>
    <property type="molecule type" value="Genomic_DNA"/>
</dbReference>
<evidence type="ECO:0000313" key="4">
    <source>
        <dbReference type="Proteomes" id="UP001226084"/>
    </source>
</evidence>
<accession>A0AAP5AID9</accession>
<feature type="compositionally biased region" description="Basic and acidic residues" evidence="1">
    <location>
        <begin position="378"/>
        <end position="392"/>
    </location>
</feature>
<dbReference type="Proteomes" id="UP001226084">
    <property type="component" value="Unassembled WGS sequence"/>
</dbReference>
<name>A0AAP5AID9_9GAMM</name>
<proteinExistence type="predicted"/>
<evidence type="ECO:0000259" key="2">
    <source>
        <dbReference type="Pfam" id="PF20178"/>
    </source>
</evidence>
<feature type="region of interest" description="Disordered" evidence="1">
    <location>
        <begin position="370"/>
        <end position="392"/>
    </location>
</feature>
<feature type="domain" description="Dermonecrotic toxin N-terminal" evidence="2">
    <location>
        <begin position="982"/>
        <end position="1235"/>
    </location>
</feature>
<gene>
    <name evidence="3" type="ORF">QE424_002431</name>
</gene>
<evidence type="ECO:0000256" key="1">
    <source>
        <dbReference type="SAM" id="MobiDB-lite"/>
    </source>
</evidence>
<protein>
    <recommendedName>
        <fullName evidence="2">Dermonecrotic toxin N-terminal domain-containing protein</fullName>
    </recommendedName>
</protein>
<dbReference type="CDD" id="cd20495">
    <property type="entry name" value="C58_PaToxP-like"/>
    <property type="match status" value="1"/>
</dbReference>
<organism evidence="3 4">
    <name type="scientific">Stenotrophomonas rhizophila</name>
    <dbReference type="NCBI Taxonomy" id="216778"/>
    <lineage>
        <taxon>Bacteria</taxon>
        <taxon>Pseudomonadati</taxon>
        <taxon>Pseudomonadota</taxon>
        <taxon>Gammaproteobacteria</taxon>
        <taxon>Lysobacterales</taxon>
        <taxon>Lysobacteraceae</taxon>
        <taxon>Stenotrophomonas</taxon>
    </lineage>
</organism>
<feature type="region of interest" description="Disordered" evidence="1">
    <location>
        <begin position="1481"/>
        <end position="1506"/>
    </location>
</feature>
<reference evidence="3" key="1">
    <citation type="submission" date="2023-07" db="EMBL/GenBank/DDBJ databases">
        <title>Functional and genomic diversity of the sorghum phyllosphere microbiome.</title>
        <authorList>
            <person name="Shade A."/>
        </authorList>
    </citation>
    <scope>NUCLEOTIDE SEQUENCE</scope>
    <source>
        <strain evidence="3">SORGH_AS_0457</strain>
    </source>
</reference>